<dbReference type="PANTHER" id="PTHR43071:SF1">
    <property type="entry name" value="2-AMINO-4-HYDROXY-6-HYDROXYMETHYLDIHYDROPTERIDINE PYROPHOSPHOKINASE"/>
    <property type="match status" value="1"/>
</dbReference>
<dbReference type="Gene3D" id="3.30.70.560">
    <property type="entry name" value="7,8-Dihydro-6-hydroxymethylpterin-pyrophosphokinase HPPK"/>
    <property type="match status" value="1"/>
</dbReference>
<dbReference type="GO" id="GO:0003848">
    <property type="term" value="F:2-amino-4-hydroxy-6-hydroxymethyldihydropteridine diphosphokinase activity"/>
    <property type="evidence" value="ECO:0007669"/>
    <property type="project" value="UniProtKB-EC"/>
</dbReference>
<dbReference type="GO" id="GO:0046656">
    <property type="term" value="P:folic acid biosynthetic process"/>
    <property type="evidence" value="ECO:0007669"/>
    <property type="project" value="UniProtKB-KW"/>
</dbReference>
<dbReference type="PANTHER" id="PTHR43071">
    <property type="entry name" value="2-AMINO-4-HYDROXY-6-HYDROXYMETHYLDIHYDROPTERIDINE PYROPHOSPHOKINASE"/>
    <property type="match status" value="1"/>
</dbReference>
<evidence type="ECO:0000256" key="7">
    <source>
        <dbReference type="ARBA" id="ARBA00022909"/>
    </source>
</evidence>
<evidence type="ECO:0000256" key="4">
    <source>
        <dbReference type="ARBA" id="ARBA00022741"/>
    </source>
</evidence>
<keyword evidence="3" id="KW-0808">Transferase</keyword>
<evidence type="ECO:0000256" key="6">
    <source>
        <dbReference type="ARBA" id="ARBA00022840"/>
    </source>
</evidence>
<gene>
    <name evidence="9" type="ORF">METZ01_LOCUS176118</name>
</gene>
<dbReference type="InterPro" id="IPR000550">
    <property type="entry name" value="Hppk"/>
</dbReference>
<organism evidence="9">
    <name type="scientific">marine metagenome</name>
    <dbReference type="NCBI Taxonomy" id="408172"/>
    <lineage>
        <taxon>unclassified sequences</taxon>
        <taxon>metagenomes</taxon>
        <taxon>ecological metagenomes</taxon>
    </lineage>
</organism>
<keyword evidence="7" id="KW-0289">Folate biosynthesis</keyword>
<dbReference type="UniPathway" id="UPA00077">
    <property type="reaction ID" value="UER00155"/>
</dbReference>
<dbReference type="NCBIfam" id="TIGR01498">
    <property type="entry name" value="folK"/>
    <property type="match status" value="1"/>
</dbReference>
<evidence type="ECO:0000256" key="1">
    <source>
        <dbReference type="ARBA" id="ARBA00005051"/>
    </source>
</evidence>
<keyword evidence="4" id="KW-0547">Nucleotide-binding</keyword>
<dbReference type="PROSITE" id="PS00794">
    <property type="entry name" value="HPPK"/>
    <property type="match status" value="1"/>
</dbReference>
<proteinExistence type="predicted"/>
<evidence type="ECO:0000313" key="9">
    <source>
        <dbReference type="EMBL" id="SVB23264.1"/>
    </source>
</evidence>
<evidence type="ECO:0000256" key="5">
    <source>
        <dbReference type="ARBA" id="ARBA00022777"/>
    </source>
</evidence>
<dbReference type="InterPro" id="IPR035907">
    <property type="entry name" value="Hppk_sf"/>
</dbReference>
<name>A0A382CBH9_9ZZZZ</name>
<dbReference type="Pfam" id="PF01288">
    <property type="entry name" value="HPPK"/>
    <property type="match status" value="1"/>
</dbReference>
<protein>
    <recommendedName>
        <fullName evidence="2">2-amino-4-hydroxy-6-hydroxymethyldihydropteridine diphosphokinase</fullName>
        <ecNumber evidence="2">2.7.6.3</ecNumber>
    </recommendedName>
</protein>
<keyword evidence="6" id="KW-0067">ATP-binding</keyword>
<dbReference type="CDD" id="cd00483">
    <property type="entry name" value="HPPK"/>
    <property type="match status" value="1"/>
</dbReference>
<sequence>VVAVSPVYETAPVGGPEQGPYLNCVVELHTSADARELLHVAQASETAAGRVRGERWGPRTLDVDVLWIEGSTVDDPDLVVPHPRMHERAFVLVPLRDLAPDLVAEIPVGSDSDGVVRIGTLDPPVA</sequence>
<evidence type="ECO:0000256" key="3">
    <source>
        <dbReference type="ARBA" id="ARBA00022679"/>
    </source>
</evidence>
<reference evidence="9" key="1">
    <citation type="submission" date="2018-05" db="EMBL/GenBank/DDBJ databases">
        <authorList>
            <person name="Lanie J.A."/>
            <person name="Ng W.-L."/>
            <person name="Kazmierczak K.M."/>
            <person name="Andrzejewski T.M."/>
            <person name="Davidsen T.M."/>
            <person name="Wayne K.J."/>
            <person name="Tettelin H."/>
            <person name="Glass J.I."/>
            <person name="Rusch D."/>
            <person name="Podicherti R."/>
            <person name="Tsui H.-C.T."/>
            <person name="Winkler M.E."/>
        </authorList>
    </citation>
    <scope>NUCLEOTIDE SEQUENCE</scope>
</reference>
<dbReference type="GO" id="GO:0016301">
    <property type="term" value="F:kinase activity"/>
    <property type="evidence" value="ECO:0007669"/>
    <property type="project" value="UniProtKB-KW"/>
</dbReference>
<keyword evidence="5" id="KW-0418">Kinase</keyword>
<dbReference type="GO" id="GO:0005524">
    <property type="term" value="F:ATP binding"/>
    <property type="evidence" value="ECO:0007669"/>
    <property type="project" value="UniProtKB-KW"/>
</dbReference>
<dbReference type="AlphaFoldDB" id="A0A382CBH9"/>
<feature type="domain" description="7,8-dihydro-6-hydroxymethylpterin-pyrophosphokinase" evidence="8">
    <location>
        <begin position="55"/>
        <end position="66"/>
    </location>
</feature>
<dbReference type="EMBL" id="UINC01033648">
    <property type="protein sequence ID" value="SVB23264.1"/>
    <property type="molecule type" value="Genomic_DNA"/>
</dbReference>
<comment type="pathway">
    <text evidence="1">Cofactor biosynthesis; tetrahydrofolate biosynthesis; 2-amino-4-hydroxy-6-hydroxymethyl-7,8-dihydropteridine diphosphate from 7,8-dihydroneopterin triphosphate: step 4/4.</text>
</comment>
<dbReference type="SUPFAM" id="SSF55083">
    <property type="entry name" value="6-hydroxymethyl-7,8-dihydropterin pyrophosphokinase, HPPK"/>
    <property type="match status" value="1"/>
</dbReference>
<evidence type="ECO:0000259" key="8">
    <source>
        <dbReference type="PROSITE" id="PS00794"/>
    </source>
</evidence>
<feature type="non-terminal residue" evidence="9">
    <location>
        <position position="1"/>
    </location>
</feature>
<accession>A0A382CBH9</accession>
<dbReference type="GO" id="GO:0046654">
    <property type="term" value="P:tetrahydrofolate biosynthetic process"/>
    <property type="evidence" value="ECO:0007669"/>
    <property type="project" value="UniProtKB-UniPathway"/>
</dbReference>
<evidence type="ECO:0000256" key="2">
    <source>
        <dbReference type="ARBA" id="ARBA00013253"/>
    </source>
</evidence>
<dbReference type="EC" id="2.7.6.3" evidence="2"/>